<feature type="signal peptide" evidence="3">
    <location>
        <begin position="1"/>
        <end position="18"/>
    </location>
</feature>
<accession>A0A1I3FS18</accession>
<feature type="transmembrane region" description="Helical" evidence="2">
    <location>
        <begin position="484"/>
        <end position="501"/>
    </location>
</feature>
<feature type="region of interest" description="Disordered" evidence="1">
    <location>
        <begin position="600"/>
        <end position="633"/>
    </location>
</feature>
<dbReference type="InterPro" id="IPR048389">
    <property type="entry name" value="YciQ-like_C"/>
</dbReference>
<evidence type="ECO:0000313" key="7">
    <source>
        <dbReference type="Proteomes" id="UP000198931"/>
    </source>
</evidence>
<keyword evidence="3" id="KW-0732">Signal</keyword>
<feature type="transmembrane region" description="Helical" evidence="2">
    <location>
        <begin position="452"/>
        <end position="472"/>
    </location>
</feature>
<keyword evidence="2" id="KW-0812">Transmembrane</keyword>
<dbReference type="STRING" id="1125876.SAMN05443292_1588"/>
<feature type="domain" description="Predicted membrane protein YciQ-like C-terminal" evidence="5">
    <location>
        <begin position="269"/>
        <end position="447"/>
    </location>
</feature>
<name>A0A1I3FS18_9FLAO</name>
<feature type="transmembrane region" description="Helical" evidence="2">
    <location>
        <begin position="395"/>
        <end position="416"/>
    </location>
</feature>
<evidence type="ECO:0000256" key="2">
    <source>
        <dbReference type="SAM" id="Phobius"/>
    </source>
</evidence>
<dbReference type="EMBL" id="FOQT01000002">
    <property type="protein sequence ID" value="SFI13999.1"/>
    <property type="molecule type" value="Genomic_DNA"/>
</dbReference>
<feature type="chain" id="PRO_5011716185" evidence="3">
    <location>
        <begin position="19"/>
        <end position="633"/>
    </location>
</feature>
<reference evidence="6 7" key="1">
    <citation type="submission" date="2016-10" db="EMBL/GenBank/DDBJ databases">
        <authorList>
            <person name="de Groot N.N."/>
        </authorList>
    </citation>
    <scope>NUCLEOTIDE SEQUENCE [LARGE SCALE GENOMIC DNA]</scope>
    <source>
        <strain evidence="6 7">DSM 26000</strain>
    </source>
</reference>
<gene>
    <name evidence="6" type="ORF">SAMN05443292_1588</name>
</gene>
<dbReference type="Pfam" id="PF09972">
    <property type="entry name" value="DUF2207"/>
    <property type="match status" value="1"/>
</dbReference>
<evidence type="ECO:0000313" key="6">
    <source>
        <dbReference type="EMBL" id="SFI13999.1"/>
    </source>
</evidence>
<protein>
    <submittedName>
        <fullName evidence="6">Predicted membrane protein</fullName>
    </submittedName>
</protein>
<feature type="domain" description="Predicted membrane protein YciQ-like C-terminal" evidence="5">
    <location>
        <begin position="452"/>
        <end position="563"/>
    </location>
</feature>
<evidence type="ECO:0000259" key="4">
    <source>
        <dbReference type="Pfam" id="PF09972"/>
    </source>
</evidence>
<dbReference type="Proteomes" id="UP000198931">
    <property type="component" value="Unassembled WGS sequence"/>
</dbReference>
<feature type="compositionally biased region" description="Gly residues" evidence="1">
    <location>
        <begin position="613"/>
        <end position="633"/>
    </location>
</feature>
<sequence length="633" mass="71168">MKRFFVFLFLSFWAFSFAQTDSLNTEERIISFHSDIVVNQKGGIQVSEHIKVYATGNTIRRGIFRTLPETRNLNNKEEQVRYSDISITKNGEKEDYHTETNNGNLVIYVGKKDVFLTPDVYDYVINYTAKNQIGFFPKYDEFYWNVNGIAWDFKTENISANIKLPDGAKIIQNSCYTGKYGEKGQDCTYEKISDNEISFSANNFSENEGLTVAIGFEKGLIIPPPPPTFLEKYSILGAAIVFLIGLFIFFYQSWDKYGRDPESPTIYPQFNVPNNLSPASFGYLKKERFDNSFITAGVVDLAIKGYLKITETEEGGLFGHFKQKRYTILKVQDSDKNLPAEEQEIIDRLFNGNETSITLDNQYDSGIETMVNSVKASLNFQHDAFLTAGNNQNKLILPTLAILAFYGIALFTSYFLDPDFGKIVLGGLIFVALTVVFFIVQFFGKFKFSAKLFWIVPFFFFFISTMGLKVGLTSLNDQNFNFCYLFLMIAFSGLMVYSYLIRKPTVEKLEQKSLIDGFEMYLSAAENQLMKFHNPPKMTPEVFEKYLPFAMILGVDEIWGKKFENTLQSMNQPYQNSWYIGGNFNNMMFASSFGSSMTNSLSTAATPPSSSGSGSGGGGFSGGGGGGGGGGGW</sequence>
<organism evidence="6 7">
    <name type="scientific">Halpernia frigidisoli</name>
    <dbReference type="NCBI Taxonomy" id="1125876"/>
    <lineage>
        <taxon>Bacteria</taxon>
        <taxon>Pseudomonadati</taxon>
        <taxon>Bacteroidota</taxon>
        <taxon>Flavobacteriia</taxon>
        <taxon>Flavobacteriales</taxon>
        <taxon>Weeksellaceae</taxon>
        <taxon>Chryseobacterium group</taxon>
        <taxon>Halpernia</taxon>
    </lineage>
</organism>
<dbReference type="AlphaFoldDB" id="A0A1I3FS18"/>
<evidence type="ECO:0000256" key="3">
    <source>
        <dbReference type="SAM" id="SignalP"/>
    </source>
</evidence>
<dbReference type="RefSeq" id="WP_090079561.1">
    <property type="nucleotide sequence ID" value="NZ_FOQT01000002.1"/>
</dbReference>
<dbReference type="OrthoDB" id="9767603at2"/>
<evidence type="ECO:0000259" key="5">
    <source>
        <dbReference type="Pfam" id="PF20990"/>
    </source>
</evidence>
<feature type="transmembrane region" description="Helical" evidence="2">
    <location>
        <begin position="422"/>
        <end position="440"/>
    </location>
</feature>
<feature type="domain" description="DUF2207" evidence="4">
    <location>
        <begin position="29"/>
        <end position="216"/>
    </location>
</feature>
<keyword evidence="2" id="KW-0472">Membrane</keyword>
<dbReference type="Pfam" id="PF20990">
    <property type="entry name" value="DUF2207_C"/>
    <property type="match status" value="2"/>
</dbReference>
<feature type="transmembrane region" description="Helical" evidence="2">
    <location>
        <begin position="233"/>
        <end position="251"/>
    </location>
</feature>
<proteinExistence type="predicted"/>
<dbReference type="InterPro" id="IPR018702">
    <property type="entry name" value="DUF2207"/>
</dbReference>
<keyword evidence="2" id="KW-1133">Transmembrane helix</keyword>
<keyword evidence="7" id="KW-1185">Reference proteome</keyword>
<evidence type="ECO:0000256" key="1">
    <source>
        <dbReference type="SAM" id="MobiDB-lite"/>
    </source>
</evidence>